<feature type="compositionally biased region" description="Polar residues" evidence="1">
    <location>
        <begin position="230"/>
        <end position="241"/>
    </location>
</feature>
<protein>
    <recommendedName>
        <fullName evidence="2">DUF6699 domain-containing protein</fullName>
    </recommendedName>
</protein>
<feature type="region of interest" description="Disordered" evidence="1">
    <location>
        <begin position="1"/>
        <end position="103"/>
    </location>
</feature>
<evidence type="ECO:0000259" key="2">
    <source>
        <dbReference type="Pfam" id="PF20415"/>
    </source>
</evidence>
<dbReference type="InterPro" id="IPR046522">
    <property type="entry name" value="DUF6699"/>
</dbReference>
<keyword evidence="4" id="KW-1185">Reference proteome</keyword>
<dbReference type="AlphaFoldDB" id="A0A9W8MTB7"/>
<feature type="compositionally biased region" description="Polar residues" evidence="1">
    <location>
        <begin position="29"/>
        <end position="43"/>
    </location>
</feature>
<dbReference type="Pfam" id="PF20415">
    <property type="entry name" value="DUF6699"/>
    <property type="match status" value="1"/>
</dbReference>
<feature type="compositionally biased region" description="Polar residues" evidence="1">
    <location>
        <begin position="80"/>
        <end position="91"/>
    </location>
</feature>
<dbReference type="Proteomes" id="UP001148786">
    <property type="component" value="Unassembled WGS sequence"/>
</dbReference>
<name>A0A9W8MTB7_9AGAR</name>
<accession>A0A9W8MTB7</accession>
<feature type="compositionally biased region" description="Pro residues" evidence="1">
    <location>
        <begin position="44"/>
        <end position="55"/>
    </location>
</feature>
<evidence type="ECO:0000313" key="3">
    <source>
        <dbReference type="EMBL" id="KAJ3501710.1"/>
    </source>
</evidence>
<organism evidence="3 4">
    <name type="scientific">Agrocybe chaxingu</name>
    <dbReference type="NCBI Taxonomy" id="84603"/>
    <lineage>
        <taxon>Eukaryota</taxon>
        <taxon>Fungi</taxon>
        <taxon>Dikarya</taxon>
        <taxon>Basidiomycota</taxon>
        <taxon>Agaricomycotina</taxon>
        <taxon>Agaricomycetes</taxon>
        <taxon>Agaricomycetidae</taxon>
        <taxon>Agaricales</taxon>
        <taxon>Agaricineae</taxon>
        <taxon>Strophariaceae</taxon>
        <taxon>Agrocybe</taxon>
    </lineage>
</organism>
<sequence length="419" mass="47636">MFSWGNRSKGHDQPPSSGGFFRRVIPFNRGSSIPRPQTPQTWNPEPPYGPGPPQGTGPSTLYNQYYAQPQYHSQNDRPQHNSWQTSDTASPQHRDKPAYRAPRTRLTTAARNLMLYLLHLKLFLYGNNDYYSSSSRHSSRADPPPRPRQTNASHTPYFDPPDFLQNRRDSAGSQHESWHHDSDRRSRANPYANTPRGTPWQSSASLARTDESGPAPSTRSRPDSVASHRNPASQSRTSVGRTGSLAVVNPDPPSPKYQLAPELRVTTSSQCPWINYAIWLKPSTAELMVAQGKALDVKRRELAINPPVGRPDRTKPITVYNILFEIWDYFQQAIKSHEWPEFEAKDNQAFMLAIEASFEQRQTVPDTGIPWAENARAGGTRADTLFRNWMFGGLELDKDFEKNRVVRMKLSNFDTYDDR</sequence>
<dbReference type="OrthoDB" id="3241567at2759"/>
<dbReference type="EMBL" id="JANKHO010001393">
    <property type="protein sequence ID" value="KAJ3501710.1"/>
    <property type="molecule type" value="Genomic_DNA"/>
</dbReference>
<gene>
    <name evidence="3" type="ORF">NLJ89_g9218</name>
</gene>
<evidence type="ECO:0000313" key="4">
    <source>
        <dbReference type="Proteomes" id="UP001148786"/>
    </source>
</evidence>
<feature type="compositionally biased region" description="Polar residues" evidence="1">
    <location>
        <begin position="191"/>
        <end position="206"/>
    </location>
</feature>
<feature type="region of interest" description="Disordered" evidence="1">
    <location>
        <begin position="132"/>
        <end position="256"/>
    </location>
</feature>
<feature type="compositionally biased region" description="Basic and acidic residues" evidence="1">
    <location>
        <begin position="165"/>
        <end position="186"/>
    </location>
</feature>
<feature type="domain" description="DUF6699" evidence="2">
    <location>
        <begin position="261"/>
        <end position="398"/>
    </location>
</feature>
<evidence type="ECO:0000256" key="1">
    <source>
        <dbReference type="SAM" id="MobiDB-lite"/>
    </source>
</evidence>
<proteinExistence type="predicted"/>
<comment type="caution">
    <text evidence="3">The sequence shown here is derived from an EMBL/GenBank/DDBJ whole genome shotgun (WGS) entry which is preliminary data.</text>
</comment>
<reference evidence="3" key="1">
    <citation type="submission" date="2022-07" db="EMBL/GenBank/DDBJ databases">
        <title>Genome Sequence of Agrocybe chaxingu.</title>
        <authorList>
            <person name="Buettner E."/>
        </authorList>
    </citation>
    <scope>NUCLEOTIDE SEQUENCE</scope>
    <source>
        <strain evidence="3">MP-N11</strain>
    </source>
</reference>
<feature type="compositionally biased region" description="Polar residues" evidence="1">
    <location>
        <begin position="59"/>
        <end position="73"/>
    </location>
</feature>